<dbReference type="InterPro" id="IPR030672">
    <property type="entry name" value="Adcy"/>
</dbReference>
<feature type="binding site" evidence="18">
    <location>
        <position position="419"/>
    </location>
    <ligand>
        <name>Mg(2+)</name>
        <dbReference type="ChEBI" id="CHEBI:18420"/>
        <label>1</label>
        <note>catalytic</note>
    </ligand>
</feature>
<feature type="transmembrane region" description="Helical" evidence="21">
    <location>
        <begin position="685"/>
        <end position="708"/>
    </location>
</feature>
<evidence type="ECO:0000313" key="24">
    <source>
        <dbReference type="Proteomes" id="UP000594262"/>
    </source>
</evidence>
<dbReference type="InterPro" id="IPR009398">
    <property type="entry name" value="Adcy_conserved_dom"/>
</dbReference>
<dbReference type="EC" id="4.6.1.1" evidence="4 16"/>
<reference evidence="23" key="1">
    <citation type="submission" date="2021-01" db="UniProtKB">
        <authorList>
            <consortium name="EnsemblMetazoa"/>
        </authorList>
    </citation>
    <scope>IDENTIFICATION</scope>
</reference>
<dbReference type="GO" id="GO:0005524">
    <property type="term" value="F:ATP binding"/>
    <property type="evidence" value="ECO:0007669"/>
    <property type="project" value="UniProtKB-UniRule"/>
</dbReference>
<keyword evidence="8 16" id="KW-0547">Nucleotide-binding</keyword>
<keyword evidence="18" id="KW-0464">Manganese</keyword>
<feature type="binding site" evidence="17">
    <location>
        <position position="1020"/>
    </location>
    <ligand>
        <name>ATP</name>
        <dbReference type="ChEBI" id="CHEBI:30616"/>
    </ligand>
</feature>
<keyword evidence="6 16" id="KW-0479">Metal-binding</keyword>
<keyword evidence="11 21" id="KW-1133">Transmembrane helix</keyword>
<feature type="binding site" evidence="17">
    <location>
        <begin position="417"/>
        <end position="419"/>
    </location>
    <ligand>
        <name>ATP</name>
        <dbReference type="ChEBI" id="CHEBI:30616"/>
    </ligand>
</feature>
<feature type="binding site" evidence="18">
    <location>
        <position position="375"/>
    </location>
    <ligand>
        <name>Mg(2+)</name>
        <dbReference type="ChEBI" id="CHEBI:18420"/>
        <label>1</label>
        <note>catalytic</note>
    </ligand>
</feature>
<evidence type="ECO:0000256" key="6">
    <source>
        <dbReference type="ARBA" id="ARBA00022723"/>
    </source>
</evidence>
<keyword evidence="14" id="KW-0325">Glycoprotein</keyword>
<evidence type="ECO:0000256" key="7">
    <source>
        <dbReference type="ARBA" id="ARBA00022737"/>
    </source>
</evidence>
<dbReference type="FunFam" id="3.30.70.1230:FF:000002">
    <property type="entry name" value="Adenylate cyclase"/>
    <property type="match status" value="1"/>
</dbReference>
<dbReference type="AlphaFoldDB" id="A0A7M5XFI0"/>
<dbReference type="SUPFAM" id="SSF55073">
    <property type="entry name" value="Nucleotide cyclase"/>
    <property type="match status" value="2"/>
</dbReference>
<evidence type="ECO:0000256" key="11">
    <source>
        <dbReference type="ARBA" id="ARBA00022989"/>
    </source>
</evidence>
<dbReference type="PANTHER" id="PTHR45627:SF16">
    <property type="entry name" value="ADENYLATE CYCLASE"/>
    <property type="match status" value="1"/>
</dbReference>
<dbReference type="InterPro" id="IPR001054">
    <property type="entry name" value="A/G_cyclase"/>
</dbReference>
<keyword evidence="5 21" id="KW-0812">Transmembrane</keyword>
<comment type="catalytic activity">
    <reaction evidence="1 16">
        <text>ATP = 3',5'-cyclic AMP + diphosphate</text>
        <dbReference type="Rhea" id="RHEA:15389"/>
        <dbReference type="ChEBI" id="CHEBI:30616"/>
        <dbReference type="ChEBI" id="CHEBI:33019"/>
        <dbReference type="ChEBI" id="CHEBI:58165"/>
        <dbReference type="EC" id="4.6.1.1"/>
    </reaction>
</comment>
<comment type="subcellular location">
    <subcellularLocation>
        <location evidence="3">Membrane</location>
        <topology evidence="3">Multi-pass membrane protein</topology>
    </subcellularLocation>
</comment>
<feature type="transmembrane region" description="Helical" evidence="21">
    <location>
        <begin position="276"/>
        <end position="296"/>
    </location>
</feature>
<feature type="compositionally biased region" description="Polar residues" evidence="20">
    <location>
        <begin position="561"/>
        <end position="584"/>
    </location>
</feature>
<evidence type="ECO:0000256" key="1">
    <source>
        <dbReference type="ARBA" id="ARBA00001593"/>
    </source>
</evidence>
<feature type="binding site" evidence="17">
    <location>
        <begin position="1095"/>
        <end position="1097"/>
    </location>
    <ligand>
        <name>ATP</name>
        <dbReference type="ChEBI" id="CHEBI:30616"/>
    </ligand>
</feature>
<evidence type="ECO:0000256" key="16">
    <source>
        <dbReference type="PIRNR" id="PIRNR039050"/>
    </source>
</evidence>
<feature type="transmembrane region" description="Helical" evidence="21">
    <location>
        <begin position="195"/>
        <end position="216"/>
    </location>
</feature>
<feature type="binding site" evidence="18">
    <location>
        <position position="419"/>
    </location>
    <ligand>
        <name>Mg(2+)</name>
        <dbReference type="ChEBI" id="CHEBI:18420"/>
        <label>2</label>
        <note>catalytic</note>
    </ligand>
</feature>
<feature type="binding site" evidence="17">
    <location>
        <begin position="375"/>
        <end position="380"/>
    </location>
    <ligand>
        <name>ATP</name>
        <dbReference type="ChEBI" id="CHEBI:30616"/>
    </ligand>
</feature>
<comment type="cofactor">
    <cofactor evidence="18">
        <name>Mg(2+)</name>
        <dbReference type="ChEBI" id="CHEBI:18420"/>
    </cofactor>
    <cofactor evidence="18">
        <name>Mn(2+)</name>
        <dbReference type="ChEBI" id="CHEBI:29035"/>
    </cofactor>
    <text evidence="18">Binds 2 magnesium ions per subunit. Is also active with manganese (in vitro).</text>
</comment>
<feature type="binding site" evidence="18">
    <location>
        <position position="376"/>
    </location>
    <ligand>
        <name>Mg(2+)</name>
        <dbReference type="ChEBI" id="CHEBI:18420"/>
        <label>2</label>
        <note>catalytic</note>
    </ligand>
</feature>
<evidence type="ECO:0000256" key="4">
    <source>
        <dbReference type="ARBA" id="ARBA00012201"/>
    </source>
</evidence>
<keyword evidence="9 16" id="KW-0067">ATP-binding</keyword>
<dbReference type="GO" id="GO:0035556">
    <property type="term" value="P:intracellular signal transduction"/>
    <property type="evidence" value="ECO:0007669"/>
    <property type="project" value="InterPro"/>
</dbReference>
<dbReference type="RefSeq" id="XP_066935676.1">
    <property type="nucleotide sequence ID" value="XM_067079575.1"/>
</dbReference>
<evidence type="ECO:0000256" key="5">
    <source>
        <dbReference type="ARBA" id="ARBA00022692"/>
    </source>
</evidence>
<dbReference type="Pfam" id="PF06327">
    <property type="entry name" value="Adcy_cons_dom"/>
    <property type="match status" value="1"/>
</dbReference>
<feature type="region of interest" description="Disordered" evidence="20">
    <location>
        <begin position="552"/>
        <end position="598"/>
    </location>
</feature>
<evidence type="ECO:0000256" key="12">
    <source>
        <dbReference type="ARBA" id="ARBA00022998"/>
    </source>
</evidence>
<comment type="similarity">
    <text evidence="16 19">Belongs to the adenylyl cyclase class-4/guanylyl cyclase family.</text>
</comment>
<feature type="binding site" evidence="17">
    <location>
        <position position="1142"/>
    </location>
    <ligand>
        <name>ATP</name>
        <dbReference type="ChEBI" id="CHEBI:30616"/>
    </ligand>
</feature>
<proteinExistence type="inferred from homology"/>
<feature type="binding site" evidence="17">
    <location>
        <begin position="1102"/>
        <end position="1106"/>
    </location>
    <ligand>
        <name>ATP</name>
        <dbReference type="ChEBI" id="CHEBI:30616"/>
    </ligand>
</feature>
<dbReference type="Pfam" id="PF00211">
    <property type="entry name" value="Guanylate_cyc"/>
    <property type="match status" value="2"/>
</dbReference>
<dbReference type="Gene3D" id="3.30.70.1230">
    <property type="entry name" value="Nucleotide cyclase"/>
    <property type="match status" value="2"/>
</dbReference>
<dbReference type="GO" id="GO:0005886">
    <property type="term" value="C:plasma membrane"/>
    <property type="evidence" value="ECO:0007669"/>
    <property type="project" value="InterPro"/>
</dbReference>
<evidence type="ECO:0000256" key="8">
    <source>
        <dbReference type="ARBA" id="ARBA00022741"/>
    </source>
</evidence>
<dbReference type="OrthoDB" id="2107370at2759"/>
<dbReference type="Pfam" id="PF16214">
    <property type="entry name" value="AC_N"/>
    <property type="match status" value="1"/>
</dbReference>
<dbReference type="GO" id="GO:0006171">
    <property type="term" value="P:cAMP biosynthetic process"/>
    <property type="evidence" value="ECO:0007669"/>
    <property type="project" value="UniProtKB-KW"/>
</dbReference>
<evidence type="ECO:0000256" key="20">
    <source>
        <dbReference type="SAM" id="MobiDB-lite"/>
    </source>
</evidence>
<dbReference type="PROSITE" id="PS00452">
    <property type="entry name" value="GUANYLATE_CYCLASE_1"/>
    <property type="match status" value="1"/>
</dbReference>
<dbReference type="PROSITE" id="PS50125">
    <property type="entry name" value="GUANYLATE_CYCLASE_2"/>
    <property type="match status" value="2"/>
</dbReference>
<feature type="binding site" evidence="17">
    <location>
        <position position="463"/>
    </location>
    <ligand>
        <name>ATP</name>
        <dbReference type="ChEBI" id="CHEBI:30616"/>
    </ligand>
</feature>
<keyword evidence="13 16" id="KW-0472">Membrane</keyword>
<feature type="transmembrane region" description="Helical" evidence="21">
    <location>
        <begin position="228"/>
        <end position="245"/>
    </location>
</feature>
<sequence>MSSTLLAKRSISPESVSVNGTALPPHYHPRDEFSDNELSGAKSTVDIEQMFRARSSLDEAEKNYSVEIKDLNAEIPSNQNVDINKVAADKMHPHLHPVEEKFNLKYAISLFKTIPFPSPKIEELYRRYFFHLNQHFINWFLVILIVTCICEIGLHFHFNRTGSFRYTRGIFLVVQVTVFAALLSIINWNGSSGRLLVLVSYIIVFFNCLMTIFNSVPLEGDIHGVTKSMNFVIFAIYMTYVMLPLQFRMSICCGMLITTTHLITSVASQASTQKDVWWLIATNILIYIAVNLAGIFSHYPAEQAQREAFLETRGFVETRLKLQRENQEQERLLLSVLPRHVAMEMKADIEGELEESMFSKIYIQRHANVSILFADIEGFTQLASQCTAHELVKTLNELFARFDQLAVKNHCMRIKILGDCYYCVSGLPEPRPDHAHCCINMGLDVIEAIGIVREAVGVKLNMRVGIHTGKVHCGVLGLKKWQYDVWSNDVTIASHMESGGKPGLIHVTEAVCEEIKEEYSIEDGEGYKRDVYLKEHNIKSFFIVPSADKQKERQLSRNTKRSMTVANQYNVTPQGTQQAPNNGSARPEGVPNGVNNQNSQPFAKRFFEGVEEDDGSQELKEKKMRERLGLTMTTMSSEDEVNEFLERAIDARNVEHLKEENVRPVILKFRKQEYENKYCEEVDSLFIPHMMFIFVVFLFIIIIVVLVFPRTTKTLLLFTSVFCLLLPTILFSIFHKMEKISRLFSPKIVKNQSLYRVLSITVIFLLYISATGTLFICPEQPPSIHSCIYNSSTTTPVELHRDAIPGLADEYCVYPQYITYIISLAMITAANSLNCLSTSKFLIILAVALFYSIAIPLKFKPLYDWHDSLAHCLSEGMSNQQFVPLYIHSISSVIYLFVGLVSHTYMHENISRLDFLWKAQATQERDEMNDKRKYNKKLLYNILPVHVAEHFLKDNNEDLYAQACSSVAVLFSNICNFSEFYMELEATGDGMECLRVLNQIIVDFDNILQDPKFKTIEKIKTIGETYMAASGLNLQSAEELQNCDHVEELAAFAMKMDDTLDEMNKNAFNNFKLKSGLSFGPVVAGVIGAKKPQYDIWGDTVNVASRMYSTGKPNCIQVTQSVYNLLSKRGFTFECRGLVAVKGKGKMVTYWLLKGKEGS</sequence>
<accession>A0A7M5XFI0</accession>
<evidence type="ECO:0000256" key="21">
    <source>
        <dbReference type="SAM" id="Phobius"/>
    </source>
</evidence>
<evidence type="ECO:0000256" key="15">
    <source>
        <dbReference type="ARBA" id="ARBA00023239"/>
    </source>
</evidence>
<keyword evidence="12 16" id="KW-0115">cAMP biosynthesis</keyword>
<feature type="transmembrane region" description="Helical" evidence="21">
    <location>
        <begin position="754"/>
        <end position="776"/>
    </location>
</feature>
<keyword evidence="24" id="KW-1185">Reference proteome</keyword>
<dbReference type="InterPro" id="IPR018297">
    <property type="entry name" value="A/G_cyclase_CS"/>
</dbReference>
<dbReference type="PANTHER" id="PTHR45627">
    <property type="entry name" value="ADENYLATE CYCLASE TYPE 1"/>
    <property type="match status" value="1"/>
</dbReference>
<dbReference type="GO" id="GO:0046872">
    <property type="term" value="F:metal ion binding"/>
    <property type="evidence" value="ECO:0007669"/>
    <property type="project" value="UniProtKB-KW"/>
</dbReference>
<comment type="cofactor">
    <cofactor evidence="2">
        <name>Mn(2+)</name>
        <dbReference type="ChEBI" id="CHEBI:29035"/>
    </cofactor>
</comment>
<organism evidence="23 24">
    <name type="scientific">Clytia hemisphaerica</name>
    <dbReference type="NCBI Taxonomy" id="252671"/>
    <lineage>
        <taxon>Eukaryota</taxon>
        <taxon>Metazoa</taxon>
        <taxon>Cnidaria</taxon>
        <taxon>Hydrozoa</taxon>
        <taxon>Hydroidolina</taxon>
        <taxon>Leptothecata</taxon>
        <taxon>Obeliida</taxon>
        <taxon>Clytiidae</taxon>
        <taxon>Clytia</taxon>
    </lineage>
</organism>
<keyword evidence="10 16" id="KW-0460">Magnesium</keyword>
<evidence type="ECO:0000256" key="19">
    <source>
        <dbReference type="RuleBase" id="RU000405"/>
    </source>
</evidence>
<evidence type="ECO:0000256" key="9">
    <source>
        <dbReference type="ARBA" id="ARBA00022840"/>
    </source>
</evidence>
<evidence type="ECO:0000256" key="17">
    <source>
        <dbReference type="PIRSR" id="PIRSR039050-50"/>
    </source>
</evidence>
<dbReference type="PIRSF" id="PIRSF039050">
    <property type="entry name" value="Ade_cyc"/>
    <property type="match status" value="1"/>
</dbReference>
<feature type="region of interest" description="Disordered" evidence="20">
    <location>
        <begin position="1"/>
        <end position="39"/>
    </location>
</feature>
<evidence type="ECO:0000313" key="23">
    <source>
        <dbReference type="EnsemblMetazoa" id="CLYHEMP022470.1"/>
    </source>
</evidence>
<dbReference type="GeneID" id="136823394"/>
<dbReference type="SMART" id="SM00044">
    <property type="entry name" value="CYCc"/>
    <property type="match status" value="2"/>
</dbReference>
<dbReference type="EnsemblMetazoa" id="CLYHEMT022470.1">
    <property type="protein sequence ID" value="CLYHEMP022470.1"/>
    <property type="gene ID" value="CLYHEMG022470"/>
</dbReference>
<feature type="domain" description="Guanylate cyclase" evidence="22">
    <location>
        <begin position="968"/>
        <end position="1108"/>
    </location>
</feature>
<dbReference type="GO" id="GO:0007189">
    <property type="term" value="P:adenylate cyclase-activating G protein-coupled receptor signaling pathway"/>
    <property type="evidence" value="ECO:0007669"/>
    <property type="project" value="TreeGrafter"/>
</dbReference>
<dbReference type="FunFam" id="3.30.70.1230:FF:000001">
    <property type="entry name" value="Adenylate cyclase"/>
    <property type="match status" value="1"/>
</dbReference>
<dbReference type="InterPro" id="IPR032628">
    <property type="entry name" value="AC_N"/>
</dbReference>
<feature type="transmembrane region" description="Helical" evidence="21">
    <location>
        <begin position="136"/>
        <end position="158"/>
    </location>
</feature>
<keyword evidence="15 16" id="KW-0456">Lyase</keyword>
<evidence type="ECO:0000256" key="14">
    <source>
        <dbReference type="ARBA" id="ARBA00023180"/>
    </source>
</evidence>
<evidence type="ECO:0000259" key="22">
    <source>
        <dbReference type="PROSITE" id="PS50125"/>
    </source>
</evidence>
<keyword evidence="7" id="KW-0677">Repeat</keyword>
<feature type="transmembrane region" description="Helical" evidence="21">
    <location>
        <begin position="714"/>
        <end position="734"/>
    </location>
</feature>
<feature type="transmembrane region" description="Helical" evidence="21">
    <location>
        <begin position="841"/>
        <end position="859"/>
    </location>
</feature>
<evidence type="ECO:0000256" key="18">
    <source>
        <dbReference type="PIRSR" id="PIRSR039050-51"/>
    </source>
</evidence>
<dbReference type="GO" id="GO:0004016">
    <property type="term" value="F:adenylate cyclase activity"/>
    <property type="evidence" value="ECO:0007669"/>
    <property type="project" value="UniProtKB-EC"/>
</dbReference>
<feature type="domain" description="Guanylate cyclase" evidence="22">
    <location>
        <begin position="370"/>
        <end position="497"/>
    </location>
</feature>
<feature type="binding site" evidence="18">
    <location>
        <position position="375"/>
    </location>
    <ligand>
        <name>Mg(2+)</name>
        <dbReference type="ChEBI" id="CHEBI:18420"/>
        <label>2</label>
        <note>catalytic</note>
    </ligand>
</feature>
<dbReference type="InterPro" id="IPR029787">
    <property type="entry name" value="Nucleotide_cyclase"/>
</dbReference>
<evidence type="ECO:0000256" key="2">
    <source>
        <dbReference type="ARBA" id="ARBA00001936"/>
    </source>
</evidence>
<name>A0A7M5XFI0_9CNID</name>
<evidence type="ECO:0000256" key="10">
    <source>
        <dbReference type="ARBA" id="ARBA00022842"/>
    </source>
</evidence>
<evidence type="ECO:0000256" key="13">
    <source>
        <dbReference type="ARBA" id="ARBA00023136"/>
    </source>
</evidence>
<protein>
    <recommendedName>
        <fullName evidence="4 16">adenylate cyclase</fullName>
        <ecNumber evidence="4 16">4.6.1.1</ecNumber>
    </recommendedName>
</protein>
<feature type="transmembrane region" description="Helical" evidence="21">
    <location>
        <begin position="170"/>
        <end position="188"/>
    </location>
</feature>
<feature type="transmembrane region" description="Helical" evidence="21">
    <location>
        <begin position="885"/>
        <end position="906"/>
    </location>
</feature>
<evidence type="ECO:0000256" key="3">
    <source>
        <dbReference type="ARBA" id="ARBA00004141"/>
    </source>
</evidence>
<dbReference type="Proteomes" id="UP000594262">
    <property type="component" value="Unplaced"/>
</dbReference>
<dbReference type="CDD" id="cd07302">
    <property type="entry name" value="CHD"/>
    <property type="match status" value="2"/>
</dbReference>
<comment type="function">
    <text evidence="16">Catalyzes the formation of the signaling molecule cAMP in response to G-protein signaling.</text>
</comment>